<dbReference type="STRING" id="1798374.A2Z33_07600"/>
<name>A0A1F5YNK9_9BACT</name>
<dbReference type="Pfam" id="PF04893">
    <property type="entry name" value="Yip1"/>
    <property type="match status" value="1"/>
</dbReference>
<accession>A0A1F5YNK9</accession>
<keyword evidence="4 5" id="KW-0472">Membrane</keyword>
<comment type="subcellular location">
    <subcellularLocation>
        <location evidence="1">Membrane</location>
        <topology evidence="1">Multi-pass membrane protein</topology>
    </subcellularLocation>
</comment>
<evidence type="ECO:0000259" key="6">
    <source>
        <dbReference type="Pfam" id="PF04893"/>
    </source>
</evidence>
<reference evidence="7 8" key="1">
    <citation type="journal article" date="2016" name="Nat. Commun.">
        <title>Thousands of microbial genomes shed light on interconnected biogeochemical processes in an aquifer system.</title>
        <authorList>
            <person name="Anantharaman K."/>
            <person name="Brown C.T."/>
            <person name="Hug L.A."/>
            <person name="Sharon I."/>
            <person name="Castelle C.J."/>
            <person name="Probst A.J."/>
            <person name="Thomas B.C."/>
            <person name="Singh A."/>
            <person name="Wilkins M.J."/>
            <person name="Karaoz U."/>
            <person name="Brodie E.L."/>
            <person name="Williams K.H."/>
            <person name="Hubbard S.S."/>
            <person name="Banfield J.F."/>
        </authorList>
    </citation>
    <scope>NUCLEOTIDE SEQUENCE [LARGE SCALE GENOMIC DNA]</scope>
</reference>
<dbReference type="AlphaFoldDB" id="A0A1F5YNK9"/>
<feature type="transmembrane region" description="Helical" evidence="5">
    <location>
        <begin position="132"/>
        <end position="152"/>
    </location>
</feature>
<feature type="transmembrane region" description="Helical" evidence="5">
    <location>
        <begin position="105"/>
        <end position="125"/>
    </location>
</feature>
<evidence type="ECO:0000313" key="8">
    <source>
        <dbReference type="Proteomes" id="UP000178448"/>
    </source>
</evidence>
<dbReference type="EMBL" id="MFJD01000012">
    <property type="protein sequence ID" value="OGG01623.1"/>
    <property type="molecule type" value="Genomic_DNA"/>
</dbReference>
<evidence type="ECO:0000256" key="2">
    <source>
        <dbReference type="ARBA" id="ARBA00022692"/>
    </source>
</evidence>
<evidence type="ECO:0000256" key="3">
    <source>
        <dbReference type="ARBA" id="ARBA00022989"/>
    </source>
</evidence>
<proteinExistence type="predicted"/>
<dbReference type="GO" id="GO:0016020">
    <property type="term" value="C:membrane"/>
    <property type="evidence" value="ECO:0007669"/>
    <property type="project" value="UniProtKB-SubCell"/>
</dbReference>
<sequence>MIAAFVLFLRSITGVALKPYETYRRITERSDTTETAYIGLVCLGYFALASLVRAPAFRPFILTRQFTVLSLSAALGFFLLTWVFWQAGTRLGGRGSFRSVAVGWGYTLVPTVLWFLVTSLLYIILPPPRTAAVSGILFSIFYLTFSAAMLGWKLLLGYLTLRFSLRIDLVRILGAGSIGALAIAVYSFVMYRLGIFRIPFI</sequence>
<gene>
    <name evidence="7" type="ORF">A2Z33_07600</name>
</gene>
<feature type="transmembrane region" description="Helical" evidence="5">
    <location>
        <begin position="172"/>
        <end position="191"/>
    </location>
</feature>
<keyword evidence="3 5" id="KW-1133">Transmembrane helix</keyword>
<feature type="transmembrane region" description="Helical" evidence="5">
    <location>
        <begin position="66"/>
        <end position="85"/>
    </location>
</feature>
<dbReference type="InterPro" id="IPR006977">
    <property type="entry name" value="Yip1_dom"/>
</dbReference>
<evidence type="ECO:0000313" key="7">
    <source>
        <dbReference type="EMBL" id="OGG01623.1"/>
    </source>
</evidence>
<dbReference type="Proteomes" id="UP000178448">
    <property type="component" value="Unassembled WGS sequence"/>
</dbReference>
<protein>
    <recommendedName>
        <fullName evidence="6">Yip1 domain-containing protein</fullName>
    </recommendedName>
</protein>
<evidence type="ECO:0000256" key="5">
    <source>
        <dbReference type="SAM" id="Phobius"/>
    </source>
</evidence>
<feature type="domain" description="Yip1" evidence="6">
    <location>
        <begin position="14"/>
        <end position="189"/>
    </location>
</feature>
<feature type="transmembrane region" description="Helical" evidence="5">
    <location>
        <begin position="36"/>
        <end position="54"/>
    </location>
</feature>
<comment type="caution">
    <text evidence="7">The sequence shown here is derived from an EMBL/GenBank/DDBJ whole genome shotgun (WGS) entry which is preliminary data.</text>
</comment>
<organism evidence="7 8">
    <name type="scientific">Candidatus Gottesmanbacteria bacterium RBG_16_52_11</name>
    <dbReference type="NCBI Taxonomy" id="1798374"/>
    <lineage>
        <taxon>Bacteria</taxon>
        <taxon>Candidatus Gottesmaniibacteriota</taxon>
    </lineage>
</organism>
<evidence type="ECO:0000256" key="4">
    <source>
        <dbReference type="ARBA" id="ARBA00023136"/>
    </source>
</evidence>
<evidence type="ECO:0000256" key="1">
    <source>
        <dbReference type="ARBA" id="ARBA00004141"/>
    </source>
</evidence>
<keyword evidence="2 5" id="KW-0812">Transmembrane</keyword>